<evidence type="ECO:0000313" key="4">
    <source>
        <dbReference type="Proteomes" id="UP001642540"/>
    </source>
</evidence>
<comment type="caution">
    <text evidence="3">The sequence shown here is derived from an EMBL/GenBank/DDBJ whole genome shotgun (WGS) entry which is preliminary data.</text>
</comment>
<dbReference type="SMART" id="SM00355">
    <property type="entry name" value="ZnF_C2H2"/>
    <property type="match status" value="4"/>
</dbReference>
<dbReference type="PROSITE" id="PS00028">
    <property type="entry name" value="ZINC_FINGER_C2H2_1"/>
    <property type="match status" value="1"/>
</dbReference>
<accession>A0ABP1RXF8</accession>
<evidence type="ECO:0000313" key="3">
    <source>
        <dbReference type="EMBL" id="CAL8137830.1"/>
    </source>
</evidence>
<reference evidence="3 4" key="1">
    <citation type="submission" date="2024-08" db="EMBL/GenBank/DDBJ databases">
        <authorList>
            <person name="Cucini C."/>
            <person name="Frati F."/>
        </authorList>
    </citation>
    <scope>NUCLEOTIDE SEQUENCE [LARGE SCALE GENOMIC DNA]</scope>
</reference>
<keyword evidence="4" id="KW-1185">Reference proteome</keyword>
<evidence type="ECO:0000256" key="1">
    <source>
        <dbReference type="SAM" id="MobiDB-lite"/>
    </source>
</evidence>
<dbReference type="EMBL" id="CAXLJM020000119">
    <property type="protein sequence ID" value="CAL8137830.1"/>
    <property type="molecule type" value="Genomic_DNA"/>
</dbReference>
<dbReference type="InterPro" id="IPR013087">
    <property type="entry name" value="Znf_C2H2_type"/>
</dbReference>
<dbReference type="Proteomes" id="UP001642540">
    <property type="component" value="Unassembled WGS sequence"/>
</dbReference>
<feature type="compositionally biased region" description="Polar residues" evidence="1">
    <location>
        <begin position="12"/>
        <end position="30"/>
    </location>
</feature>
<protein>
    <recommendedName>
        <fullName evidence="2">C2H2-type domain-containing protein</fullName>
    </recommendedName>
</protein>
<organism evidence="3 4">
    <name type="scientific">Orchesella dallaii</name>
    <dbReference type="NCBI Taxonomy" id="48710"/>
    <lineage>
        <taxon>Eukaryota</taxon>
        <taxon>Metazoa</taxon>
        <taxon>Ecdysozoa</taxon>
        <taxon>Arthropoda</taxon>
        <taxon>Hexapoda</taxon>
        <taxon>Collembola</taxon>
        <taxon>Entomobryomorpha</taxon>
        <taxon>Entomobryoidea</taxon>
        <taxon>Orchesellidae</taxon>
        <taxon>Orchesellinae</taxon>
        <taxon>Orchesella</taxon>
    </lineage>
</organism>
<feature type="compositionally biased region" description="Pro residues" evidence="1">
    <location>
        <begin position="1"/>
        <end position="11"/>
    </location>
</feature>
<proteinExistence type="predicted"/>
<evidence type="ECO:0000259" key="2">
    <source>
        <dbReference type="PROSITE" id="PS00028"/>
    </source>
</evidence>
<feature type="domain" description="C2H2-type" evidence="2">
    <location>
        <begin position="179"/>
        <end position="199"/>
    </location>
</feature>
<dbReference type="Gene3D" id="3.30.160.60">
    <property type="entry name" value="Classic Zinc Finger"/>
    <property type="match status" value="1"/>
</dbReference>
<feature type="region of interest" description="Disordered" evidence="1">
    <location>
        <begin position="1"/>
        <end position="30"/>
    </location>
</feature>
<gene>
    <name evidence="3" type="ORF">ODALV1_LOCUS27103</name>
</gene>
<sequence>MAPPHMAPPQMIPSQTAPPHTAPNQMVPSQMDQPQTIFKCSTCPAIKTSLMCMKTHLTLHSGSDSNYIFCETCNYPLLPEKLKQHRSLRHPTTHPTDPTPNPNFPLSPFKKKCKPGGDNKCGRSPATFRASEMLDAHLKLHFQGSVTIVCPEPGCGWYVLRERLTHHQSRRHPENHAKCVTCHQRFFDDRERQEHLRLHEVGQFCEKCQVWVAW</sequence>
<name>A0ABP1RXF8_9HEXA</name>